<reference evidence="1" key="1">
    <citation type="submission" date="2022-10" db="EMBL/GenBank/DDBJ databases">
        <authorList>
            <person name="Chen Y."/>
            <person name="Dougan E. K."/>
            <person name="Chan C."/>
            <person name="Rhodes N."/>
            <person name="Thang M."/>
        </authorList>
    </citation>
    <scope>NUCLEOTIDE SEQUENCE</scope>
</reference>
<proteinExistence type="predicted"/>
<name>A0A9P1FMI0_9DINO</name>
<dbReference type="AlphaFoldDB" id="A0A9P1FMI0"/>
<evidence type="ECO:0000313" key="3">
    <source>
        <dbReference type="EMBL" id="CAL4767147.1"/>
    </source>
</evidence>
<protein>
    <submittedName>
        <fullName evidence="3">Phospholipid scramblase</fullName>
    </submittedName>
</protein>
<organism evidence="1">
    <name type="scientific">Cladocopium goreaui</name>
    <dbReference type="NCBI Taxonomy" id="2562237"/>
    <lineage>
        <taxon>Eukaryota</taxon>
        <taxon>Sar</taxon>
        <taxon>Alveolata</taxon>
        <taxon>Dinophyceae</taxon>
        <taxon>Suessiales</taxon>
        <taxon>Symbiodiniaceae</taxon>
        <taxon>Cladocopium</taxon>
    </lineage>
</organism>
<keyword evidence="4" id="KW-1185">Reference proteome</keyword>
<evidence type="ECO:0000313" key="1">
    <source>
        <dbReference type="EMBL" id="CAI3979835.1"/>
    </source>
</evidence>
<reference evidence="2" key="2">
    <citation type="submission" date="2024-04" db="EMBL/GenBank/DDBJ databases">
        <authorList>
            <person name="Chen Y."/>
            <person name="Shah S."/>
            <person name="Dougan E. K."/>
            <person name="Thang M."/>
            <person name="Chan C."/>
        </authorList>
    </citation>
    <scope>NUCLEOTIDE SEQUENCE [LARGE SCALE GENOMIC DNA]</scope>
</reference>
<dbReference type="EMBL" id="CAMXCT030000515">
    <property type="protein sequence ID" value="CAL4767147.1"/>
    <property type="molecule type" value="Genomic_DNA"/>
</dbReference>
<dbReference type="EMBL" id="CAMXCT020000515">
    <property type="protein sequence ID" value="CAL1133210.1"/>
    <property type="molecule type" value="Genomic_DNA"/>
</dbReference>
<evidence type="ECO:0000313" key="4">
    <source>
        <dbReference type="Proteomes" id="UP001152797"/>
    </source>
</evidence>
<dbReference type="Proteomes" id="UP001152797">
    <property type="component" value="Unassembled WGS sequence"/>
</dbReference>
<evidence type="ECO:0000313" key="2">
    <source>
        <dbReference type="EMBL" id="CAL1133210.1"/>
    </source>
</evidence>
<dbReference type="OrthoDB" id="191150at2759"/>
<accession>A0A9P1FMI0</accession>
<dbReference type="EMBL" id="CAMXCT010000515">
    <property type="protein sequence ID" value="CAI3979835.1"/>
    <property type="molecule type" value="Genomic_DNA"/>
</dbReference>
<sequence length="123" mass="13480">MEAPKQMDIDMGSESKLEAAFGPHEALLVKQTMRGCLQERLGCDAKSEYKVAPFSADQMDGYRVSDMAMSVPDVLYATEESSCCCRVCNPAGRNSNCRSQRGEDPVVRKYCTTTSLSLALHSS</sequence>
<gene>
    <name evidence="1" type="ORF">C1SCF055_LOCUS7761</name>
</gene>
<comment type="caution">
    <text evidence="1">The sequence shown here is derived from an EMBL/GenBank/DDBJ whole genome shotgun (WGS) entry which is preliminary data.</text>
</comment>